<dbReference type="GO" id="GO:0044571">
    <property type="term" value="P:[2Fe-2S] cluster assembly"/>
    <property type="evidence" value="ECO:0007669"/>
    <property type="project" value="InterPro"/>
</dbReference>
<dbReference type="InterPro" id="IPR036386">
    <property type="entry name" value="HscB_C_sf"/>
</dbReference>
<dbReference type="InterPro" id="IPR036869">
    <property type="entry name" value="J_dom_sf"/>
</dbReference>
<dbReference type="AlphaFoldDB" id="A0A7S3KCK7"/>
<protein>
    <recommendedName>
        <fullName evidence="3">Co-chaperone HscB C-terminal oligomerisation domain-containing protein</fullName>
    </recommendedName>
</protein>
<dbReference type="NCBIfam" id="TIGR00714">
    <property type="entry name" value="hscB"/>
    <property type="match status" value="1"/>
</dbReference>
<sequence>MEKLDHTFYQLQHMFHPDRFTMTDDATLLEKSTTYSSFINNSYQLLKNDFKRAKYLLKRKGYKVIEEGDQITDFEFLQHIMEIREEIEFAESQEELNILKSSALLKKQSVVDVISELFKQEEYDEINESLIQLRYTTRILEAIDKKEREFI</sequence>
<dbReference type="GO" id="GO:0001671">
    <property type="term" value="F:ATPase activator activity"/>
    <property type="evidence" value="ECO:0007669"/>
    <property type="project" value="InterPro"/>
</dbReference>
<dbReference type="EMBL" id="HBIK01008138">
    <property type="protein sequence ID" value="CAE0378885.1"/>
    <property type="molecule type" value="Transcribed_RNA"/>
</dbReference>
<comment type="similarity">
    <text evidence="1">Belongs to the HscB family.</text>
</comment>
<reference evidence="4" key="1">
    <citation type="submission" date="2021-01" db="EMBL/GenBank/DDBJ databases">
        <authorList>
            <person name="Corre E."/>
            <person name="Pelletier E."/>
            <person name="Niang G."/>
            <person name="Scheremetjew M."/>
            <person name="Finn R."/>
            <person name="Kale V."/>
            <person name="Holt S."/>
            <person name="Cochrane G."/>
            <person name="Meng A."/>
            <person name="Brown T."/>
            <person name="Cohen L."/>
        </authorList>
    </citation>
    <scope>NUCLEOTIDE SEQUENCE</scope>
    <source>
        <strain evidence="4">CT5</strain>
    </source>
</reference>
<proteinExistence type="inferred from homology"/>
<evidence type="ECO:0000313" key="4">
    <source>
        <dbReference type="EMBL" id="CAE0378885.1"/>
    </source>
</evidence>
<dbReference type="Gene3D" id="1.20.1280.20">
    <property type="entry name" value="HscB, C-terminal domain"/>
    <property type="match status" value="1"/>
</dbReference>
<name>A0A7S3KCK7_EUPCR</name>
<keyword evidence="2" id="KW-0143">Chaperone</keyword>
<evidence type="ECO:0000256" key="1">
    <source>
        <dbReference type="ARBA" id="ARBA00010476"/>
    </source>
</evidence>
<dbReference type="SUPFAM" id="SSF47144">
    <property type="entry name" value="HSC20 (HSCB), C-terminal oligomerisation domain"/>
    <property type="match status" value="1"/>
</dbReference>
<dbReference type="Pfam" id="PF07743">
    <property type="entry name" value="HSCB_C"/>
    <property type="match status" value="1"/>
</dbReference>
<dbReference type="InterPro" id="IPR009073">
    <property type="entry name" value="HscB_oligo_C"/>
</dbReference>
<feature type="domain" description="Co-chaperone HscB C-terminal oligomerisation" evidence="3">
    <location>
        <begin position="73"/>
        <end position="144"/>
    </location>
</feature>
<dbReference type="SUPFAM" id="SSF46565">
    <property type="entry name" value="Chaperone J-domain"/>
    <property type="match status" value="1"/>
</dbReference>
<organism evidence="4">
    <name type="scientific">Euplotes crassus</name>
    <dbReference type="NCBI Taxonomy" id="5936"/>
    <lineage>
        <taxon>Eukaryota</taxon>
        <taxon>Sar</taxon>
        <taxon>Alveolata</taxon>
        <taxon>Ciliophora</taxon>
        <taxon>Intramacronucleata</taxon>
        <taxon>Spirotrichea</taxon>
        <taxon>Hypotrichia</taxon>
        <taxon>Euplotida</taxon>
        <taxon>Euplotidae</taxon>
        <taxon>Moneuplotes</taxon>
    </lineage>
</organism>
<gene>
    <name evidence="4" type="ORF">ECRA1380_LOCUS3844</name>
</gene>
<accession>A0A7S3KCK7</accession>
<evidence type="ECO:0000256" key="2">
    <source>
        <dbReference type="ARBA" id="ARBA00023186"/>
    </source>
</evidence>
<evidence type="ECO:0000259" key="3">
    <source>
        <dbReference type="Pfam" id="PF07743"/>
    </source>
</evidence>
<dbReference type="GO" id="GO:0005739">
    <property type="term" value="C:mitochondrion"/>
    <property type="evidence" value="ECO:0007669"/>
    <property type="project" value="TreeGrafter"/>
</dbReference>
<dbReference type="PANTHER" id="PTHR14021:SF15">
    <property type="entry name" value="IRON-SULFUR CLUSTER CO-CHAPERONE PROTEIN HSCB"/>
    <property type="match status" value="1"/>
</dbReference>
<dbReference type="InterPro" id="IPR004640">
    <property type="entry name" value="HscB"/>
</dbReference>
<dbReference type="Gene3D" id="1.10.287.110">
    <property type="entry name" value="DnaJ domain"/>
    <property type="match status" value="1"/>
</dbReference>
<dbReference type="GO" id="GO:0051259">
    <property type="term" value="P:protein complex oligomerization"/>
    <property type="evidence" value="ECO:0007669"/>
    <property type="project" value="InterPro"/>
</dbReference>
<dbReference type="PANTHER" id="PTHR14021">
    <property type="entry name" value="IRON-SULFUR CLUSTER CO-CHAPERONE PROTEIN HSCB"/>
    <property type="match status" value="1"/>
</dbReference>
<dbReference type="GO" id="GO:0051087">
    <property type="term" value="F:protein-folding chaperone binding"/>
    <property type="evidence" value="ECO:0007669"/>
    <property type="project" value="InterPro"/>
</dbReference>